<dbReference type="InterPro" id="IPR044156">
    <property type="entry name" value="Galectin-like"/>
</dbReference>
<dbReference type="SMART" id="SM00276">
    <property type="entry name" value="GLECT"/>
    <property type="match status" value="1"/>
</dbReference>
<dbReference type="SUPFAM" id="SSF49899">
    <property type="entry name" value="Concanavalin A-like lectins/glucanases"/>
    <property type="match status" value="2"/>
</dbReference>
<keyword evidence="5" id="KW-1185">Reference proteome</keyword>
<evidence type="ECO:0000256" key="2">
    <source>
        <dbReference type="RuleBase" id="RU102079"/>
    </source>
</evidence>
<dbReference type="PROSITE" id="PS51304">
    <property type="entry name" value="GALECTIN"/>
    <property type="match status" value="2"/>
</dbReference>
<feature type="domain" description="Galectin" evidence="3">
    <location>
        <begin position="1"/>
        <end position="79"/>
    </location>
</feature>
<dbReference type="Proteomes" id="UP000770717">
    <property type="component" value="Unassembled WGS sequence"/>
</dbReference>
<dbReference type="AlphaFoldDB" id="A0A8J6EFE6"/>
<dbReference type="InterPro" id="IPR013320">
    <property type="entry name" value="ConA-like_dom_sf"/>
</dbReference>
<dbReference type="OrthoDB" id="6251307at2759"/>
<dbReference type="GO" id="GO:0030246">
    <property type="term" value="F:carbohydrate binding"/>
    <property type="evidence" value="ECO:0007669"/>
    <property type="project" value="UniProtKB-UniRule"/>
</dbReference>
<dbReference type="CDD" id="cd00070">
    <property type="entry name" value="GLECT"/>
    <property type="match status" value="1"/>
</dbReference>
<organism evidence="4 5">
    <name type="scientific">Eleutherodactylus coqui</name>
    <name type="common">Puerto Rican coqui</name>
    <dbReference type="NCBI Taxonomy" id="57060"/>
    <lineage>
        <taxon>Eukaryota</taxon>
        <taxon>Metazoa</taxon>
        <taxon>Chordata</taxon>
        <taxon>Craniata</taxon>
        <taxon>Vertebrata</taxon>
        <taxon>Euteleostomi</taxon>
        <taxon>Amphibia</taxon>
        <taxon>Batrachia</taxon>
        <taxon>Anura</taxon>
        <taxon>Neobatrachia</taxon>
        <taxon>Hyloidea</taxon>
        <taxon>Eleutherodactylidae</taxon>
        <taxon>Eleutherodactylinae</taxon>
        <taxon>Eleutherodactylus</taxon>
        <taxon>Eleutherodactylus</taxon>
    </lineage>
</organism>
<evidence type="ECO:0000259" key="3">
    <source>
        <dbReference type="PROSITE" id="PS51304"/>
    </source>
</evidence>
<keyword evidence="1 2" id="KW-0430">Lectin</keyword>
<evidence type="ECO:0000256" key="1">
    <source>
        <dbReference type="ARBA" id="ARBA00022734"/>
    </source>
</evidence>
<dbReference type="SMART" id="SM00908">
    <property type="entry name" value="Gal-bind_lectin"/>
    <property type="match status" value="1"/>
</dbReference>
<protein>
    <recommendedName>
        <fullName evidence="2">Galectin</fullName>
    </recommendedName>
</protein>
<comment type="caution">
    <text evidence="4">The sequence shown here is derived from an EMBL/GenBank/DDBJ whole genome shotgun (WGS) entry which is preliminary data.</text>
</comment>
<dbReference type="PANTHER" id="PTHR11346:SF80">
    <property type="entry name" value="GALECTIN-9C"/>
    <property type="match status" value="1"/>
</dbReference>
<reference evidence="4" key="1">
    <citation type="thesis" date="2020" institute="ProQuest LLC" country="789 East Eisenhower Parkway, Ann Arbor, MI, USA">
        <title>Comparative Genomics and Chromosome Evolution.</title>
        <authorList>
            <person name="Mudd A.B."/>
        </authorList>
    </citation>
    <scope>NUCLEOTIDE SEQUENCE</scope>
    <source>
        <strain evidence="4">HN-11 Male</strain>
        <tissue evidence="4">Kidney and liver</tissue>
    </source>
</reference>
<proteinExistence type="predicted"/>
<dbReference type="Pfam" id="PF00337">
    <property type="entry name" value="Gal-bind_lectin"/>
    <property type="match status" value="3"/>
</dbReference>
<dbReference type="EMBL" id="WNTK01000973">
    <property type="protein sequence ID" value="KAG9468227.1"/>
    <property type="molecule type" value="Genomic_DNA"/>
</dbReference>
<feature type="domain" description="Galectin" evidence="3">
    <location>
        <begin position="100"/>
        <end position="209"/>
    </location>
</feature>
<gene>
    <name evidence="4" type="ORF">GDO78_023184</name>
</gene>
<evidence type="ECO:0000313" key="4">
    <source>
        <dbReference type="EMBL" id="KAG9468227.1"/>
    </source>
</evidence>
<sequence length="209" mass="23701">MPSSKISVLKATDYSFHFGPRCASRHKIRATMGMFLNTGQTGVSVNRRHFLQYRHRIPVHRVNTLTVTGCISLTSIEILAQGDILSLQLPTLLFTQTVPFQTDIYGGLFPNKRIIIKGAVINHANRFHASLKFSGGIAFYFNPRFDEHSIIRNSFVHNSWGREERQLPICGIVVVNGNHLCNFNHRMPRLQQIDSLLIEGDVVLQHVQV</sequence>
<accession>A0A8J6EFE6</accession>
<dbReference type="PANTHER" id="PTHR11346">
    <property type="entry name" value="GALECTIN"/>
    <property type="match status" value="1"/>
</dbReference>
<name>A0A8J6EFE6_ELECQ</name>
<dbReference type="Gene3D" id="2.60.120.200">
    <property type="match status" value="3"/>
</dbReference>
<dbReference type="InterPro" id="IPR001079">
    <property type="entry name" value="Galectin_CRD"/>
</dbReference>
<evidence type="ECO:0000313" key="5">
    <source>
        <dbReference type="Proteomes" id="UP000770717"/>
    </source>
</evidence>